<evidence type="ECO:0000256" key="2">
    <source>
        <dbReference type="ARBA" id="ARBA00023054"/>
    </source>
</evidence>
<proteinExistence type="inferred from homology"/>
<name>A0A819BF60_9BILA</name>
<evidence type="ECO:0000313" key="5">
    <source>
        <dbReference type="Proteomes" id="UP000663874"/>
    </source>
</evidence>
<comment type="caution">
    <text evidence="4">The sequence shown here is derived from an EMBL/GenBank/DDBJ whole genome shotgun (WGS) entry which is preliminary data.</text>
</comment>
<dbReference type="PANTHER" id="PTHR21682">
    <property type="entry name" value="COILED-COIL DOMAIN-CONTAINING PROTEIN 149"/>
    <property type="match status" value="1"/>
</dbReference>
<evidence type="ECO:0000256" key="1">
    <source>
        <dbReference type="ARBA" id="ARBA00005872"/>
    </source>
</evidence>
<keyword evidence="2 3" id="KW-0175">Coiled coil</keyword>
<protein>
    <submittedName>
        <fullName evidence="4">Uncharacterized protein</fullName>
    </submittedName>
</protein>
<organism evidence="4 5">
    <name type="scientific">Rotaria sordida</name>
    <dbReference type="NCBI Taxonomy" id="392033"/>
    <lineage>
        <taxon>Eukaryota</taxon>
        <taxon>Metazoa</taxon>
        <taxon>Spiralia</taxon>
        <taxon>Gnathifera</taxon>
        <taxon>Rotifera</taxon>
        <taxon>Eurotatoria</taxon>
        <taxon>Bdelloidea</taxon>
        <taxon>Philodinida</taxon>
        <taxon>Philodinidae</taxon>
        <taxon>Rotaria</taxon>
    </lineage>
</organism>
<dbReference type="InterPro" id="IPR019179">
    <property type="entry name" value="CC149"/>
</dbReference>
<evidence type="ECO:0000256" key="3">
    <source>
        <dbReference type="SAM" id="Coils"/>
    </source>
</evidence>
<dbReference type="EMBL" id="CAJOBE010002023">
    <property type="protein sequence ID" value="CAF3793310.1"/>
    <property type="molecule type" value="Genomic_DNA"/>
</dbReference>
<dbReference type="Gene3D" id="1.10.287.1490">
    <property type="match status" value="1"/>
</dbReference>
<evidence type="ECO:0000313" key="4">
    <source>
        <dbReference type="EMBL" id="CAF3793310.1"/>
    </source>
</evidence>
<accession>A0A819BF60</accession>
<dbReference type="PANTHER" id="PTHR21682:SF2">
    <property type="entry name" value="COILED-COIL DOMAIN-CONTAINING PROTEIN 149"/>
    <property type="match status" value="1"/>
</dbReference>
<gene>
    <name evidence="4" type="ORF">FNK824_LOCUS14570</name>
</gene>
<dbReference type="Proteomes" id="UP000663874">
    <property type="component" value="Unassembled WGS sequence"/>
</dbReference>
<dbReference type="Pfam" id="PF09789">
    <property type="entry name" value="CC149"/>
    <property type="match status" value="1"/>
</dbReference>
<feature type="coiled-coil region" evidence="3">
    <location>
        <begin position="4"/>
        <end position="236"/>
    </location>
</feature>
<reference evidence="4" key="1">
    <citation type="submission" date="2021-02" db="EMBL/GenBank/DDBJ databases">
        <authorList>
            <person name="Nowell W R."/>
        </authorList>
    </citation>
    <scope>NUCLEOTIDE SEQUENCE</scope>
</reference>
<dbReference type="AlphaFoldDB" id="A0A819BF60"/>
<sequence length="332" mass="38707">MNDMSSKQQQIESLNSEIQILQKKLDSKSKAFAILINELETLKHERDQFKSLVDSLQEKCVQLKKQLTNKSTIHILKTALKNIQDEKETLQTKIDELTRELNDVKGDLSIFRQKRHRTRVNSNQKDYDNKEINNHNEEQTILLERLEQSNERINQLDNDLKLIVCQKEELEIERDSFKTKYSKLNQELNKILNGNEKHIVDIELVLSENRFLKEKINELIQEKNLLATNAAKYKELLQTHRSAYNRLGKVQSSGSILTHKQVRSLINQSYLVPNTPETEQDLRSIAEALYENIKDKNITIIHQRKTNKILANRVTELEELLAESNLASKSGK</sequence>
<comment type="similarity">
    <text evidence="1">Belongs to the CCDC149 family.</text>
</comment>